<dbReference type="InterPro" id="IPR001356">
    <property type="entry name" value="HD"/>
</dbReference>
<keyword evidence="6" id="KW-1185">Reference proteome</keyword>
<dbReference type="EMBL" id="WJBH02000003">
    <property type="protein sequence ID" value="KAI9562121.1"/>
    <property type="molecule type" value="Genomic_DNA"/>
</dbReference>
<dbReference type="GO" id="GO:0003677">
    <property type="term" value="F:DNA binding"/>
    <property type="evidence" value="ECO:0007669"/>
    <property type="project" value="UniProtKB-UniRule"/>
</dbReference>
<evidence type="ECO:0000313" key="6">
    <source>
        <dbReference type="Proteomes" id="UP000820818"/>
    </source>
</evidence>
<dbReference type="CDD" id="cd00086">
    <property type="entry name" value="homeodomain"/>
    <property type="match status" value="1"/>
</dbReference>
<feature type="DNA-binding region" description="Homeobox" evidence="2">
    <location>
        <begin position="127"/>
        <end position="176"/>
    </location>
</feature>
<keyword evidence="2 3" id="KW-0238">DNA-binding</keyword>
<name>A0AAD5LG23_9CRUS</name>
<organism evidence="5 6">
    <name type="scientific">Daphnia sinensis</name>
    <dbReference type="NCBI Taxonomy" id="1820382"/>
    <lineage>
        <taxon>Eukaryota</taxon>
        <taxon>Metazoa</taxon>
        <taxon>Ecdysozoa</taxon>
        <taxon>Arthropoda</taxon>
        <taxon>Crustacea</taxon>
        <taxon>Branchiopoda</taxon>
        <taxon>Diplostraca</taxon>
        <taxon>Cladocera</taxon>
        <taxon>Anomopoda</taxon>
        <taxon>Daphniidae</taxon>
        <taxon>Daphnia</taxon>
        <taxon>Daphnia similis group</taxon>
    </lineage>
</organism>
<dbReference type="AlphaFoldDB" id="A0AAD5LG23"/>
<evidence type="ECO:0000313" key="5">
    <source>
        <dbReference type="EMBL" id="KAI9562121.1"/>
    </source>
</evidence>
<reference evidence="5 6" key="1">
    <citation type="submission" date="2022-05" db="EMBL/GenBank/DDBJ databases">
        <title>A multi-omics perspective on studying reproductive biology in Daphnia sinensis.</title>
        <authorList>
            <person name="Jia J."/>
        </authorList>
    </citation>
    <scope>NUCLEOTIDE SEQUENCE [LARGE SCALE GENOMIC DNA]</scope>
    <source>
        <strain evidence="5 6">WSL</strain>
    </source>
</reference>
<keyword evidence="2 3" id="KW-0371">Homeobox</keyword>
<sequence>MDSAVFTKNQEANRGTVTIDEQPIAKDIDKSQMPQDELFGAVVEKPIEIITVRSKPKVDFSIEAILSSRTSSASAIVVTSSEIYSSESKTNSINDHGDPHFSWVFCTRYRPPKLPRAKREINLRNRYRNPRIPFSTIEVSTLERKFLQTPYLGSNEVNELAAALNMSPKRVPTLFIPSSWSKKEFISVTDFC</sequence>
<dbReference type="InterPro" id="IPR009057">
    <property type="entry name" value="Homeodomain-like_sf"/>
</dbReference>
<comment type="subcellular location">
    <subcellularLocation>
        <location evidence="1 2 3">Nucleus</location>
    </subcellularLocation>
</comment>
<keyword evidence="2 3" id="KW-0539">Nucleus</keyword>
<proteinExistence type="predicted"/>
<feature type="domain" description="Homeobox" evidence="4">
    <location>
        <begin position="125"/>
        <end position="175"/>
    </location>
</feature>
<evidence type="ECO:0000256" key="3">
    <source>
        <dbReference type="RuleBase" id="RU000682"/>
    </source>
</evidence>
<dbReference type="Gene3D" id="1.10.10.60">
    <property type="entry name" value="Homeodomain-like"/>
    <property type="match status" value="1"/>
</dbReference>
<evidence type="ECO:0000256" key="1">
    <source>
        <dbReference type="ARBA" id="ARBA00004123"/>
    </source>
</evidence>
<evidence type="ECO:0000256" key="2">
    <source>
        <dbReference type="PROSITE-ProRule" id="PRU00108"/>
    </source>
</evidence>
<dbReference type="Pfam" id="PF00046">
    <property type="entry name" value="Homeodomain"/>
    <property type="match status" value="1"/>
</dbReference>
<comment type="caution">
    <text evidence="5">The sequence shown here is derived from an EMBL/GenBank/DDBJ whole genome shotgun (WGS) entry which is preliminary data.</text>
</comment>
<dbReference type="PROSITE" id="PS50071">
    <property type="entry name" value="HOMEOBOX_2"/>
    <property type="match status" value="1"/>
</dbReference>
<dbReference type="SUPFAM" id="SSF46689">
    <property type="entry name" value="Homeodomain-like"/>
    <property type="match status" value="1"/>
</dbReference>
<accession>A0AAD5LG23</accession>
<dbReference type="GO" id="GO:0005634">
    <property type="term" value="C:nucleus"/>
    <property type="evidence" value="ECO:0007669"/>
    <property type="project" value="UniProtKB-SubCell"/>
</dbReference>
<dbReference type="Proteomes" id="UP000820818">
    <property type="component" value="Linkage Group LG3"/>
</dbReference>
<gene>
    <name evidence="5" type="ORF">GHT06_013086</name>
</gene>
<evidence type="ECO:0000259" key="4">
    <source>
        <dbReference type="PROSITE" id="PS50071"/>
    </source>
</evidence>
<protein>
    <recommendedName>
        <fullName evidence="4">Homeobox domain-containing protein</fullName>
    </recommendedName>
</protein>